<dbReference type="RefSeq" id="WP_125873358.1">
    <property type="nucleotide sequence ID" value="NZ_RHRS01000002.1"/>
</dbReference>
<keyword evidence="6" id="KW-0547">Nucleotide-binding</keyword>
<evidence type="ECO:0000256" key="10">
    <source>
        <dbReference type="ARBA" id="ARBA00023098"/>
    </source>
</evidence>
<organism evidence="17 18">
    <name type="scientific">Ectopseudomonas oleovorans</name>
    <name type="common">Pseudomonas oleovorans</name>
    <dbReference type="NCBI Taxonomy" id="301"/>
    <lineage>
        <taxon>Bacteria</taxon>
        <taxon>Pseudomonadati</taxon>
        <taxon>Pseudomonadota</taxon>
        <taxon>Gammaproteobacteria</taxon>
        <taxon>Pseudomonadales</taxon>
        <taxon>Pseudomonadaceae</taxon>
        <taxon>Ectopseudomonas</taxon>
    </lineage>
</organism>
<dbReference type="AlphaFoldDB" id="A0A3R8W4W6"/>
<dbReference type="Gene3D" id="3.30.300.30">
    <property type="match status" value="1"/>
</dbReference>
<evidence type="ECO:0000256" key="11">
    <source>
        <dbReference type="ARBA" id="ARBA00023136"/>
    </source>
</evidence>
<dbReference type="InterPro" id="IPR000873">
    <property type="entry name" value="AMP-dep_synth/lig_dom"/>
</dbReference>
<evidence type="ECO:0000256" key="13">
    <source>
        <dbReference type="ARBA" id="ARBA00039545"/>
    </source>
</evidence>
<dbReference type="Gene3D" id="3.40.50.980">
    <property type="match status" value="2"/>
</dbReference>
<evidence type="ECO:0000256" key="5">
    <source>
        <dbReference type="ARBA" id="ARBA00022598"/>
    </source>
</evidence>
<dbReference type="CDD" id="cd05936">
    <property type="entry name" value="FC-FACS_FadD_like"/>
    <property type="match status" value="1"/>
</dbReference>
<dbReference type="InterPro" id="IPR045851">
    <property type="entry name" value="AMP-bd_C_sf"/>
</dbReference>
<reference evidence="17 18" key="1">
    <citation type="submission" date="2018-10" db="EMBL/GenBank/DDBJ databases">
        <title>Transmission dynamics of multidrug resistant bacteria on intensive care unit surfaces.</title>
        <authorList>
            <person name="D'Souza A.W."/>
            <person name="Potter R.F."/>
            <person name="Wallace M."/>
            <person name="Shupe A."/>
            <person name="Patel S."/>
            <person name="Sun S."/>
            <person name="Gul D."/>
            <person name="Kwon J.H."/>
            <person name="Andleeb S."/>
            <person name="Burnham C.-A.D."/>
            <person name="Dantas G."/>
        </authorList>
    </citation>
    <scope>NUCLEOTIDE SEQUENCE [LARGE SCALE GENOMIC DNA]</scope>
    <source>
        <strain evidence="17 18">PO_271</strain>
    </source>
</reference>
<evidence type="ECO:0000313" key="17">
    <source>
        <dbReference type="EMBL" id="RRW39041.1"/>
    </source>
</evidence>
<dbReference type="FunFam" id="3.40.50.12780:FF:000003">
    <property type="entry name" value="Long-chain-fatty-acid--CoA ligase FadD"/>
    <property type="match status" value="1"/>
</dbReference>
<name>A0A3R8W4W6_ECTOL</name>
<dbReference type="NCBIfam" id="NF004229">
    <property type="entry name" value="PRK05677.1"/>
    <property type="match status" value="1"/>
</dbReference>
<comment type="caution">
    <text evidence="17">The sequence shown here is derived from an EMBL/GenBank/DDBJ whole genome shotgun (WGS) entry which is preliminary data.</text>
</comment>
<keyword evidence="11" id="KW-0472">Membrane</keyword>
<evidence type="ECO:0000256" key="6">
    <source>
        <dbReference type="ARBA" id="ARBA00022741"/>
    </source>
</evidence>
<feature type="domain" description="AMP-dependent synthetase/ligase" evidence="15">
    <location>
        <begin position="31"/>
        <end position="419"/>
    </location>
</feature>
<evidence type="ECO:0000256" key="7">
    <source>
        <dbReference type="ARBA" id="ARBA00022832"/>
    </source>
</evidence>
<dbReference type="Proteomes" id="UP000272833">
    <property type="component" value="Unassembled WGS sequence"/>
</dbReference>
<dbReference type="PROSITE" id="PS00455">
    <property type="entry name" value="AMP_BINDING"/>
    <property type="match status" value="1"/>
</dbReference>
<evidence type="ECO:0000259" key="16">
    <source>
        <dbReference type="Pfam" id="PF13193"/>
    </source>
</evidence>
<dbReference type="PANTHER" id="PTHR43767:SF8">
    <property type="entry name" value="LONG-CHAIN-FATTY-ACID--COA LIGASE"/>
    <property type="match status" value="1"/>
</dbReference>
<dbReference type="GO" id="GO:0004467">
    <property type="term" value="F:long-chain fatty acid-CoA ligase activity"/>
    <property type="evidence" value="ECO:0007669"/>
    <property type="project" value="UniProtKB-EC"/>
</dbReference>
<evidence type="ECO:0000259" key="15">
    <source>
        <dbReference type="Pfam" id="PF00501"/>
    </source>
</evidence>
<dbReference type="Pfam" id="PF00501">
    <property type="entry name" value="AMP-binding"/>
    <property type="match status" value="1"/>
</dbReference>
<protein>
    <recommendedName>
        <fullName evidence="13">Long-chain-fatty-acid--CoA ligase</fullName>
        <ecNumber evidence="12">6.2.1.3</ecNumber>
    </recommendedName>
    <alternativeName>
        <fullName evidence="14">Long-chain acyl-CoA synthetase</fullName>
    </alternativeName>
</protein>
<dbReference type="PANTHER" id="PTHR43767">
    <property type="entry name" value="LONG-CHAIN-FATTY-ACID--COA LIGASE"/>
    <property type="match status" value="1"/>
</dbReference>
<keyword evidence="8" id="KW-0067">ATP-binding</keyword>
<evidence type="ECO:0000313" key="18">
    <source>
        <dbReference type="Proteomes" id="UP000272833"/>
    </source>
</evidence>
<evidence type="ECO:0000256" key="2">
    <source>
        <dbReference type="ARBA" id="ARBA00004170"/>
    </source>
</evidence>
<evidence type="ECO:0000256" key="9">
    <source>
        <dbReference type="ARBA" id="ARBA00022842"/>
    </source>
</evidence>
<dbReference type="FunFam" id="3.30.300.30:FF:000006">
    <property type="entry name" value="Long-chain-fatty-acid--CoA ligase FadD"/>
    <property type="match status" value="1"/>
</dbReference>
<sequence>MTENFWKDKYPVGVAAEINPDQYPNILAVLKESCQRFADKPAFSNLGKTLTYGEIYKLSGDFAAYLQKHTDLKPGDRIAVQLPNVLQYPVVVFGAMRAGLVVVNTNPLYTAREMEHQFNDSGAKALICLANMAHLAEQVVPKTGVKTVIVTEVGDMLPTFKRLLVNFVIKHVKKMVPAYNLPQAVKLNDALAKGRGQSFSEANPSNDDIAVLQYTGGTTGVAKGAMLTHRNLVANMLQVKELMGANLNEGCEVLIAPLPLYHIYAFTFHCMAMMLIGGHNILLTNPRDLPAVVKDLAKYRFTGFVGLNTLFVALCNNEDFRKLDFSSLKLTVSGGMALQLATAERWKEVTGCAICEGFGMTETSPVVTVNPFSAIQLGTIGIPVPSTLCKIVNDDGQELAIGEIGELCVKGPQVMKGYWQRQEATDEILDAEGWLKTGDIGLIQEDGYLRIVDRKKDMILVSGFNVYPNELEDVLATLPGVLQCAAIGIPDEKSGEAIKVFVVVKPGESVTKEQVMEHMRANLTGYKVPKAVEFRDMLPTTNVGKILRRELRDEELKKMGKK</sequence>
<dbReference type="Pfam" id="PF13193">
    <property type="entry name" value="AMP-binding_C"/>
    <property type="match status" value="1"/>
</dbReference>
<dbReference type="SUPFAM" id="SSF56801">
    <property type="entry name" value="Acetyl-CoA synthetase-like"/>
    <property type="match status" value="1"/>
</dbReference>
<gene>
    <name evidence="17" type="ORF">EGJ44_01345</name>
</gene>
<dbReference type="GO" id="GO:0005524">
    <property type="term" value="F:ATP binding"/>
    <property type="evidence" value="ECO:0007669"/>
    <property type="project" value="UniProtKB-KW"/>
</dbReference>
<dbReference type="EMBL" id="RHRS01000002">
    <property type="protein sequence ID" value="RRW39041.1"/>
    <property type="molecule type" value="Genomic_DNA"/>
</dbReference>
<comment type="similarity">
    <text evidence="4">Belongs to the ATP-dependent AMP-binding enzyme family.</text>
</comment>
<evidence type="ECO:0000256" key="3">
    <source>
        <dbReference type="ARBA" id="ARBA00005005"/>
    </source>
</evidence>
<keyword evidence="7" id="KW-0276">Fatty acid metabolism</keyword>
<evidence type="ECO:0000256" key="12">
    <source>
        <dbReference type="ARBA" id="ARBA00026121"/>
    </source>
</evidence>
<evidence type="ECO:0000256" key="14">
    <source>
        <dbReference type="ARBA" id="ARBA00042773"/>
    </source>
</evidence>
<evidence type="ECO:0000256" key="4">
    <source>
        <dbReference type="ARBA" id="ARBA00006432"/>
    </source>
</evidence>
<accession>A0A3R8W4W6</accession>
<dbReference type="Gene3D" id="2.30.38.10">
    <property type="entry name" value="Luciferase, Domain 3"/>
    <property type="match status" value="1"/>
</dbReference>
<keyword evidence="9" id="KW-0460">Magnesium</keyword>
<evidence type="ECO:0000256" key="1">
    <source>
        <dbReference type="ARBA" id="ARBA00001946"/>
    </source>
</evidence>
<comment type="subcellular location">
    <subcellularLocation>
        <location evidence="2">Membrane</location>
        <topology evidence="2">Peripheral membrane protein</topology>
    </subcellularLocation>
</comment>
<dbReference type="EC" id="6.2.1.3" evidence="12"/>
<keyword evidence="10" id="KW-0443">Lipid metabolism</keyword>
<dbReference type="GO" id="GO:0016020">
    <property type="term" value="C:membrane"/>
    <property type="evidence" value="ECO:0007669"/>
    <property type="project" value="UniProtKB-SubCell"/>
</dbReference>
<comment type="cofactor">
    <cofactor evidence="1">
        <name>Mg(2+)</name>
        <dbReference type="ChEBI" id="CHEBI:18420"/>
    </cofactor>
</comment>
<keyword evidence="5 17" id="KW-0436">Ligase</keyword>
<evidence type="ECO:0000256" key="8">
    <source>
        <dbReference type="ARBA" id="ARBA00022840"/>
    </source>
</evidence>
<dbReference type="InterPro" id="IPR050237">
    <property type="entry name" value="ATP-dep_AMP-bd_enzyme"/>
</dbReference>
<dbReference type="InterPro" id="IPR020845">
    <property type="entry name" value="AMP-binding_CS"/>
</dbReference>
<proteinExistence type="inferred from homology"/>
<dbReference type="InterPro" id="IPR025110">
    <property type="entry name" value="AMP-bd_C"/>
</dbReference>
<comment type="pathway">
    <text evidence="3">Lipid metabolism; fatty acid beta-oxidation.</text>
</comment>
<feature type="domain" description="AMP-binding enzyme C-terminal" evidence="16">
    <location>
        <begin position="470"/>
        <end position="545"/>
    </location>
</feature>